<dbReference type="EMBL" id="CAJNRF010013410">
    <property type="protein sequence ID" value="CAF2148277.1"/>
    <property type="molecule type" value="Genomic_DNA"/>
</dbReference>
<name>A0A816RGL4_9BILA</name>
<dbReference type="Proteomes" id="UP000681720">
    <property type="component" value="Unassembled WGS sequence"/>
</dbReference>
<dbReference type="EMBL" id="CAJOBI010230495">
    <property type="protein sequence ID" value="CAF5063336.1"/>
    <property type="molecule type" value="Genomic_DNA"/>
</dbReference>
<dbReference type="Proteomes" id="UP000676336">
    <property type="component" value="Unassembled WGS sequence"/>
</dbReference>
<evidence type="ECO:0000313" key="5">
    <source>
        <dbReference type="EMBL" id="CAF2148277.1"/>
    </source>
</evidence>
<dbReference type="Proteomes" id="UP000663824">
    <property type="component" value="Unassembled WGS sequence"/>
</dbReference>
<dbReference type="AlphaFoldDB" id="A0A816RGL4"/>
<evidence type="ECO:0000313" key="3">
    <source>
        <dbReference type="EMBL" id="CAF1496770.1"/>
    </source>
</evidence>
<reference evidence="4" key="1">
    <citation type="submission" date="2021-02" db="EMBL/GenBank/DDBJ databases">
        <authorList>
            <person name="Nowell W R."/>
        </authorList>
    </citation>
    <scope>NUCLEOTIDE SEQUENCE</scope>
</reference>
<dbReference type="Proteomes" id="UP000663856">
    <property type="component" value="Unassembled WGS sequence"/>
</dbReference>
<organism evidence="4 9">
    <name type="scientific">Rotaria magnacalcarata</name>
    <dbReference type="NCBI Taxonomy" id="392030"/>
    <lineage>
        <taxon>Eukaryota</taxon>
        <taxon>Metazoa</taxon>
        <taxon>Spiralia</taxon>
        <taxon>Gnathifera</taxon>
        <taxon>Rotifera</taxon>
        <taxon>Eurotatoria</taxon>
        <taxon>Bdelloidea</taxon>
        <taxon>Philodinida</taxon>
        <taxon>Philodinidae</taxon>
        <taxon>Rotaria</taxon>
    </lineage>
</organism>
<dbReference type="EMBL" id="CAJOBJ010346678">
    <property type="protein sequence ID" value="CAF5202373.1"/>
    <property type="molecule type" value="Genomic_DNA"/>
</dbReference>
<protein>
    <submittedName>
        <fullName evidence="4">Uncharacterized protein</fullName>
    </submittedName>
</protein>
<evidence type="ECO:0000256" key="2">
    <source>
        <dbReference type="SAM" id="Phobius"/>
    </source>
</evidence>
<feature type="region of interest" description="Disordered" evidence="1">
    <location>
        <begin position="99"/>
        <end position="121"/>
    </location>
</feature>
<keyword evidence="2" id="KW-0812">Transmembrane</keyword>
<evidence type="ECO:0000313" key="10">
    <source>
        <dbReference type="Proteomes" id="UP000663866"/>
    </source>
</evidence>
<comment type="caution">
    <text evidence="4">The sequence shown here is derived from an EMBL/GenBank/DDBJ whole genome shotgun (WGS) entry which is preliminary data.</text>
</comment>
<dbReference type="EMBL" id="CAJNOW010006779">
    <property type="protein sequence ID" value="CAF1496770.1"/>
    <property type="molecule type" value="Genomic_DNA"/>
</dbReference>
<proteinExistence type="predicted"/>
<dbReference type="Proteomes" id="UP000663834">
    <property type="component" value="Unassembled WGS sequence"/>
</dbReference>
<feature type="compositionally biased region" description="Acidic residues" evidence="1">
    <location>
        <begin position="105"/>
        <end position="121"/>
    </location>
</feature>
<dbReference type="EMBL" id="CAJOBG010000402">
    <property type="protein sequence ID" value="CAF3809752.1"/>
    <property type="molecule type" value="Genomic_DNA"/>
</dbReference>
<dbReference type="OrthoDB" id="10045829at2759"/>
<evidence type="ECO:0000256" key="1">
    <source>
        <dbReference type="SAM" id="MobiDB-lite"/>
    </source>
</evidence>
<keyword evidence="10" id="KW-1185">Reference proteome</keyword>
<sequence>MSDTSIIASDSLKYGSAYKRDNCWTRRGANICVFILALLTILLSVALIVLIFTSYDLQNVRQTNGKKNGKNSGSTNSGIGFIDTFTNLWSSSSLIHQIGDNDATKDDEESYENDDNDDEGD</sequence>
<evidence type="ECO:0000313" key="9">
    <source>
        <dbReference type="Proteomes" id="UP000663824"/>
    </source>
</evidence>
<dbReference type="Proteomes" id="UP000663866">
    <property type="component" value="Unassembled WGS sequence"/>
</dbReference>
<gene>
    <name evidence="8" type="ORF">GIL414_LOCUS77036</name>
    <name evidence="3" type="ORF">KQP761_LOCUS14401</name>
    <name evidence="4" type="ORF">MBJ925_LOCUS16721</name>
    <name evidence="6" type="ORF">OVN521_LOCUS4375</name>
    <name evidence="7" type="ORF">SMN809_LOCUS59889</name>
    <name evidence="5" type="ORF">WKI299_LOCUS29749</name>
</gene>
<evidence type="ECO:0000313" key="8">
    <source>
        <dbReference type="EMBL" id="CAF5202373.1"/>
    </source>
</evidence>
<accession>A0A816RGL4</accession>
<keyword evidence="2" id="KW-0472">Membrane</keyword>
<evidence type="ECO:0000313" key="7">
    <source>
        <dbReference type="EMBL" id="CAF5063336.1"/>
    </source>
</evidence>
<keyword evidence="2" id="KW-1133">Transmembrane helix</keyword>
<feature type="transmembrane region" description="Helical" evidence="2">
    <location>
        <begin position="29"/>
        <end position="52"/>
    </location>
</feature>
<evidence type="ECO:0000313" key="4">
    <source>
        <dbReference type="EMBL" id="CAF2070969.1"/>
    </source>
</evidence>
<dbReference type="EMBL" id="CAJNRE010008145">
    <property type="protein sequence ID" value="CAF2070969.1"/>
    <property type="molecule type" value="Genomic_DNA"/>
</dbReference>
<evidence type="ECO:0000313" key="6">
    <source>
        <dbReference type="EMBL" id="CAF3809752.1"/>
    </source>
</evidence>